<dbReference type="Gene3D" id="1.50.40.10">
    <property type="entry name" value="Mitochondrial carrier domain"/>
    <property type="match status" value="1"/>
</dbReference>
<dbReference type="SUPFAM" id="SSF103506">
    <property type="entry name" value="Mitochondrial carrier"/>
    <property type="match status" value="1"/>
</dbReference>
<evidence type="ECO:0000256" key="3">
    <source>
        <dbReference type="ARBA" id="ARBA00022692"/>
    </source>
</evidence>
<evidence type="ECO:0000256" key="10">
    <source>
        <dbReference type="RuleBase" id="RU000488"/>
    </source>
</evidence>
<keyword evidence="12" id="KW-1185">Reference proteome</keyword>
<evidence type="ECO:0000256" key="2">
    <source>
        <dbReference type="ARBA" id="ARBA00006375"/>
    </source>
</evidence>
<evidence type="ECO:0000256" key="6">
    <source>
        <dbReference type="ARBA" id="ARBA00022989"/>
    </source>
</evidence>
<dbReference type="InterPro" id="IPR018108">
    <property type="entry name" value="MCP_transmembrane"/>
</dbReference>
<comment type="subcellular location">
    <subcellularLocation>
        <location evidence="1">Mitochondrion outer membrane</location>
        <topology evidence="1">Multi-pass membrane protein</topology>
    </subcellularLocation>
</comment>
<evidence type="ECO:0000256" key="7">
    <source>
        <dbReference type="ARBA" id="ARBA00023128"/>
    </source>
</evidence>
<sequence>MSFSSESPRNWTDIGFRLLVNAASHPLEYAKVLIQLGYEPLPPYPSRTLFGKPAYALPNNFAYLGYIKKVDGFTGLYRGLSGKLCTQVVNICVYNSTMDSLNQREKNQQRDDVNIEGYELRLFLRDLSKEVVARSASVVVSHPFYVISVRMMAQFIGRETKYNSIFSSIIEIYRENGICGYFSGLVPRYLEEILSFVLTWGATYLICRYKSSDEDDFKYYLTTIASLIAKSITYPFLVVSTCMATTGSGLRAGCPPFMPLYQSSIECALNLSKHGDLKRGSGIFWRYYSGPPVFQTPSGPVYLGPL</sequence>
<keyword evidence="8 9" id="KW-0472">Membrane</keyword>
<name>A0A9N9ZXZ4_BEMTA</name>
<gene>
    <name evidence="11" type="ORF">BEMITA_LOCUS1481</name>
</gene>
<dbReference type="GO" id="GO:0005741">
    <property type="term" value="C:mitochondrial outer membrane"/>
    <property type="evidence" value="ECO:0007669"/>
    <property type="project" value="UniProtKB-SubCell"/>
</dbReference>
<evidence type="ECO:0000313" key="11">
    <source>
        <dbReference type="EMBL" id="CAH0381876.1"/>
    </source>
</evidence>
<evidence type="ECO:0000256" key="4">
    <source>
        <dbReference type="ARBA" id="ARBA00022737"/>
    </source>
</evidence>
<keyword evidence="3 9" id="KW-0812">Transmembrane</keyword>
<dbReference type="Proteomes" id="UP001152759">
    <property type="component" value="Chromosome 1"/>
</dbReference>
<dbReference type="PANTHER" id="PTHR10780:SF18">
    <property type="entry name" value="LD43650P"/>
    <property type="match status" value="1"/>
</dbReference>
<protein>
    <submittedName>
        <fullName evidence="11">Uncharacterized protein</fullName>
    </submittedName>
</protein>
<feature type="repeat" description="Solcar" evidence="9">
    <location>
        <begin position="9"/>
        <end position="104"/>
    </location>
</feature>
<dbReference type="InterPro" id="IPR023395">
    <property type="entry name" value="MCP_dom_sf"/>
</dbReference>
<feature type="repeat" description="Solcar" evidence="9">
    <location>
        <begin position="121"/>
        <end position="209"/>
    </location>
</feature>
<evidence type="ECO:0000256" key="5">
    <source>
        <dbReference type="ARBA" id="ARBA00022787"/>
    </source>
</evidence>
<dbReference type="Pfam" id="PF00153">
    <property type="entry name" value="Mito_carr"/>
    <property type="match status" value="1"/>
</dbReference>
<comment type="similarity">
    <text evidence="2 10">Belongs to the mitochondrial carrier (TC 2.A.29) family.</text>
</comment>
<dbReference type="AlphaFoldDB" id="A0A9N9ZXZ4"/>
<dbReference type="PANTHER" id="PTHR10780">
    <property type="entry name" value="MITOCHONDRIAL CARRIER HOMOLOG"/>
    <property type="match status" value="1"/>
</dbReference>
<keyword evidence="7" id="KW-0496">Mitochondrion</keyword>
<evidence type="ECO:0000256" key="9">
    <source>
        <dbReference type="PROSITE-ProRule" id="PRU00282"/>
    </source>
</evidence>
<evidence type="ECO:0000313" key="12">
    <source>
        <dbReference type="Proteomes" id="UP001152759"/>
    </source>
</evidence>
<keyword evidence="4" id="KW-0677">Repeat</keyword>
<proteinExistence type="inferred from homology"/>
<dbReference type="PROSITE" id="PS50920">
    <property type="entry name" value="SOLCAR"/>
    <property type="match status" value="2"/>
</dbReference>
<reference evidence="11" key="1">
    <citation type="submission" date="2021-12" db="EMBL/GenBank/DDBJ databases">
        <authorList>
            <person name="King R."/>
        </authorList>
    </citation>
    <scope>NUCLEOTIDE SEQUENCE</scope>
</reference>
<evidence type="ECO:0000256" key="1">
    <source>
        <dbReference type="ARBA" id="ARBA00004374"/>
    </source>
</evidence>
<keyword evidence="10" id="KW-0813">Transport</keyword>
<keyword evidence="5" id="KW-1000">Mitochondrion outer membrane</keyword>
<dbReference type="KEGG" id="btab:109043146"/>
<accession>A0A9N9ZXZ4</accession>
<organism evidence="11 12">
    <name type="scientific">Bemisia tabaci</name>
    <name type="common">Sweetpotato whitefly</name>
    <name type="synonym">Aleurodes tabaci</name>
    <dbReference type="NCBI Taxonomy" id="7038"/>
    <lineage>
        <taxon>Eukaryota</taxon>
        <taxon>Metazoa</taxon>
        <taxon>Ecdysozoa</taxon>
        <taxon>Arthropoda</taxon>
        <taxon>Hexapoda</taxon>
        <taxon>Insecta</taxon>
        <taxon>Pterygota</taxon>
        <taxon>Neoptera</taxon>
        <taxon>Paraneoptera</taxon>
        <taxon>Hemiptera</taxon>
        <taxon>Sternorrhyncha</taxon>
        <taxon>Aleyrodoidea</taxon>
        <taxon>Aleyrodidae</taxon>
        <taxon>Aleyrodinae</taxon>
        <taxon>Bemisia</taxon>
    </lineage>
</organism>
<keyword evidence="6" id="KW-1133">Transmembrane helix</keyword>
<dbReference type="EMBL" id="OU963862">
    <property type="protein sequence ID" value="CAH0381876.1"/>
    <property type="molecule type" value="Genomic_DNA"/>
</dbReference>
<evidence type="ECO:0000256" key="8">
    <source>
        <dbReference type="ARBA" id="ARBA00023136"/>
    </source>
</evidence>